<accession>A0A444VZH1</accession>
<name>A0A444VZH1_9FLAO</name>
<dbReference type="RefSeq" id="WP_129746760.1">
    <property type="nucleotide sequence ID" value="NZ_JUIV01000005.1"/>
</dbReference>
<organism evidence="1 2">
    <name type="scientific">Flavobacterium anhuiense</name>
    <dbReference type="NCBI Taxonomy" id="459526"/>
    <lineage>
        <taxon>Bacteria</taxon>
        <taxon>Pseudomonadati</taxon>
        <taxon>Bacteroidota</taxon>
        <taxon>Flavobacteriia</taxon>
        <taxon>Flavobacteriales</taxon>
        <taxon>Flavobacteriaceae</taxon>
        <taxon>Flavobacterium</taxon>
    </lineage>
</organism>
<reference evidence="1 2" key="1">
    <citation type="submission" date="2014-12" db="EMBL/GenBank/DDBJ databases">
        <title>Genome sequence of Flavobacterium anhuiense RCM74.</title>
        <authorList>
            <person name="Kim J.F."/>
            <person name="Song J.Y."/>
            <person name="Kwak M.-J."/>
            <person name="Lee S.-W."/>
        </authorList>
    </citation>
    <scope>NUCLEOTIDE SEQUENCE [LARGE SCALE GENOMIC DNA]</scope>
    <source>
        <strain evidence="1 2">RCM74</strain>
    </source>
</reference>
<gene>
    <name evidence="1" type="ORF">NU08_1811</name>
</gene>
<dbReference type="Proteomes" id="UP000290433">
    <property type="component" value="Unassembled WGS sequence"/>
</dbReference>
<evidence type="ECO:0000313" key="2">
    <source>
        <dbReference type="Proteomes" id="UP000290433"/>
    </source>
</evidence>
<evidence type="ECO:0000313" key="1">
    <source>
        <dbReference type="EMBL" id="RYJ38973.1"/>
    </source>
</evidence>
<comment type="caution">
    <text evidence="1">The sequence shown here is derived from an EMBL/GenBank/DDBJ whole genome shotgun (WGS) entry which is preliminary data.</text>
</comment>
<dbReference type="EMBL" id="JUIV01000005">
    <property type="protein sequence ID" value="RYJ38973.1"/>
    <property type="molecule type" value="Genomic_DNA"/>
</dbReference>
<protein>
    <submittedName>
        <fullName evidence="1">Uncharacterized protein</fullName>
    </submittedName>
</protein>
<proteinExistence type="predicted"/>
<dbReference type="AlphaFoldDB" id="A0A444VZH1"/>
<sequence>MAIKTICGITIMGSIGNCSFHNSKNSAHFSLKDSNVSYRDPYGNYMTNHACHIRINFELFRLEKMGDEIRKSDGSLIIMMPKEQIEEIANKTFYADGQFHAIDFLTYTITEEKQF</sequence>
<dbReference type="OrthoDB" id="1354409at2"/>